<comment type="caution">
    <text evidence="2">The sequence shown here is derived from an EMBL/GenBank/DDBJ whole genome shotgun (WGS) entry which is preliminary data.</text>
</comment>
<dbReference type="PROSITE" id="PS51318">
    <property type="entry name" value="TAT"/>
    <property type="match status" value="1"/>
</dbReference>
<name>A0A4U1L4N0_9SPHN</name>
<organism evidence="2 3">
    <name type="scientific">Sphingomonas baiyangensis</name>
    <dbReference type="NCBI Taxonomy" id="2572576"/>
    <lineage>
        <taxon>Bacteria</taxon>
        <taxon>Pseudomonadati</taxon>
        <taxon>Pseudomonadota</taxon>
        <taxon>Alphaproteobacteria</taxon>
        <taxon>Sphingomonadales</taxon>
        <taxon>Sphingomonadaceae</taxon>
        <taxon>Sphingomonas</taxon>
    </lineage>
</organism>
<dbReference type="OrthoDB" id="7482115at2"/>
<dbReference type="InterPro" id="IPR024535">
    <property type="entry name" value="RHGA/B-epi-like_pectate_lyase"/>
</dbReference>
<evidence type="ECO:0000313" key="2">
    <source>
        <dbReference type="EMBL" id="TKD51881.1"/>
    </source>
</evidence>
<dbReference type="InterPro" id="IPR011050">
    <property type="entry name" value="Pectin_lyase_fold/virulence"/>
</dbReference>
<gene>
    <name evidence="2" type="ORF">FBR43_14865</name>
</gene>
<dbReference type="InterPro" id="IPR006311">
    <property type="entry name" value="TAT_signal"/>
</dbReference>
<dbReference type="Proteomes" id="UP000309138">
    <property type="component" value="Unassembled WGS sequence"/>
</dbReference>
<dbReference type="EMBL" id="SWKR01000002">
    <property type="protein sequence ID" value="TKD51881.1"/>
    <property type="molecule type" value="Genomic_DNA"/>
</dbReference>
<dbReference type="Pfam" id="PF12708">
    <property type="entry name" value="Pect-lyase_RHGA_epim"/>
    <property type="match status" value="1"/>
</dbReference>
<proteinExistence type="predicted"/>
<sequence length="523" mass="54691">MACAMDEPSQLADPARRAALARGVTALGAAATVGGATMPAPATRAPLPAAVIDVRTLGAVGDGVANDTVALQRAIDLARATPGGATIMLAAGRYAIDGISLRPPGRDDFDRRIVLKGEGAGRTVLLPARIGAVLIDAAGCNNLRIEALTIDSGRVYSAIAILLGRTAASPNCNGGMFSDLSIEGSYSIAAVVSIAAETTRWTNCRISNGHREARHCCFITGIDPAPIAGLRDARLVRGPNTDNLMHGCIFYAPYDEVRMLRFSGGGGWAFVGCSLLAGDATGAKLAVYGDPDGNVFNGPVAWHGCHFEVTAGRSCIHWLEAPRGDSYWRNLSILGGYAVVLPDTPLLDFDRSDDAHRPIVQAMTLRGLAFPPGVRGADLYAFALLDCDLSLLGPEAAIVALGFVRNSRIDAADLRTPQVAGRPVRVARDSARRQTFGSGMIVENSDPANGASGQWVVPPGAAGTLRAAGEDEGAPRPGEILDVDGERRVVWRSAAQGGLILDRAAPREKAAAFSTPRFEPFGR</sequence>
<dbReference type="InterPro" id="IPR012334">
    <property type="entry name" value="Pectin_lyas_fold"/>
</dbReference>
<feature type="domain" description="Rhamnogalacturonase A/B/Epimerase-like pectate lyase" evidence="1">
    <location>
        <begin position="52"/>
        <end position="128"/>
    </location>
</feature>
<keyword evidence="3" id="KW-1185">Reference proteome</keyword>
<dbReference type="Gene3D" id="2.160.20.10">
    <property type="entry name" value="Single-stranded right-handed beta-helix, Pectin lyase-like"/>
    <property type="match status" value="1"/>
</dbReference>
<accession>A0A4U1L4N0</accession>
<evidence type="ECO:0000313" key="3">
    <source>
        <dbReference type="Proteomes" id="UP000309138"/>
    </source>
</evidence>
<evidence type="ECO:0000259" key="1">
    <source>
        <dbReference type="Pfam" id="PF12708"/>
    </source>
</evidence>
<reference evidence="2 3" key="1">
    <citation type="submission" date="2019-04" db="EMBL/GenBank/DDBJ databases">
        <authorList>
            <person name="Yang Y."/>
            <person name="Wei D."/>
        </authorList>
    </citation>
    <scope>NUCLEOTIDE SEQUENCE [LARGE SCALE GENOMIC DNA]</scope>
    <source>
        <strain evidence="2 3">L-1-4w-11</strain>
    </source>
</reference>
<protein>
    <recommendedName>
        <fullName evidence="1">Rhamnogalacturonase A/B/Epimerase-like pectate lyase domain-containing protein</fullName>
    </recommendedName>
</protein>
<dbReference type="AlphaFoldDB" id="A0A4U1L4N0"/>
<dbReference type="SUPFAM" id="SSF51126">
    <property type="entry name" value="Pectin lyase-like"/>
    <property type="match status" value="1"/>
</dbReference>